<dbReference type="InterPro" id="IPR032774">
    <property type="entry name" value="WG_beta_rep"/>
</dbReference>
<dbReference type="PANTHER" id="PTHR37841">
    <property type="entry name" value="GLR2918 PROTEIN"/>
    <property type="match status" value="1"/>
</dbReference>
<evidence type="ECO:0000313" key="1">
    <source>
        <dbReference type="EMBL" id="MFC3811424.1"/>
    </source>
</evidence>
<dbReference type="PANTHER" id="PTHR37841:SF1">
    <property type="entry name" value="DUF3298 DOMAIN-CONTAINING PROTEIN"/>
    <property type="match status" value="1"/>
</dbReference>
<evidence type="ECO:0000313" key="2">
    <source>
        <dbReference type="Proteomes" id="UP001595616"/>
    </source>
</evidence>
<dbReference type="Pfam" id="PF14903">
    <property type="entry name" value="WG_beta_rep"/>
    <property type="match status" value="5"/>
</dbReference>
<name>A0ABV7YW41_9BACT</name>
<dbReference type="Proteomes" id="UP001595616">
    <property type="component" value="Unassembled WGS sequence"/>
</dbReference>
<dbReference type="RefSeq" id="WP_379838265.1">
    <property type="nucleotide sequence ID" value="NZ_JBHRYQ010000001.1"/>
</dbReference>
<sequence>MKNILIIIFLFLEFKSTAQKISTFRYSKVYFNDEWRFIDQKGDFFLEKEIGKDKIENLCVSNGLAITFDGTKYGFMDFNGIQIVPNMYEDVSCFQFGFASAKINQRWGLIDMANIFVIDPKYDLIGPVGVDGVVPVVNNEKLGLIDTKGYIISDFKYSWFPNITPQIIPPIFTNGLLPIFKPDSIQNFLNWKLGYIDSKGNLKINTDFEFRGTLPYFFNGRANVAKNGVQVVIDTLGNVIPTSKLNNKAILFHEGFSTIADENGKQGIINDNGQIILDPIYNGVNPFSEEFAAIQIGLNNTGGVISAFVNKKGEFVFDKKFGLIRDFNEGFAAVEVNGKWTYIDNKGNYLIEPQFDVTDFFSEGLGMFGVKKGKNLKFGFLNNMGKVVIEPIYNEVKDFKFGLAPVKVGNKFGFINNKGEMVIKPKFQNAFSFIEEEIIK</sequence>
<protein>
    <submittedName>
        <fullName evidence="1">WG repeat-containing protein</fullName>
    </submittedName>
</protein>
<accession>A0ABV7YW41</accession>
<proteinExistence type="predicted"/>
<organism evidence="1 2">
    <name type="scientific">Lacihabitans lacunae</name>
    <dbReference type="NCBI Taxonomy" id="1028214"/>
    <lineage>
        <taxon>Bacteria</taxon>
        <taxon>Pseudomonadati</taxon>
        <taxon>Bacteroidota</taxon>
        <taxon>Cytophagia</taxon>
        <taxon>Cytophagales</taxon>
        <taxon>Leadbetterellaceae</taxon>
        <taxon>Lacihabitans</taxon>
    </lineage>
</organism>
<keyword evidence="2" id="KW-1185">Reference proteome</keyword>
<dbReference type="EMBL" id="JBHRYQ010000001">
    <property type="protein sequence ID" value="MFC3811424.1"/>
    <property type="molecule type" value="Genomic_DNA"/>
</dbReference>
<comment type="caution">
    <text evidence="1">The sequence shown here is derived from an EMBL/GenBank/DDBJ whole genome shotgun (WGS) entry which is preliminary data.</text>
</comment>
<reference evidence="2" key="1">
    <citation type="journal article" date="2019" name="Int. J. Syst. Evol. Microbiol.">
        <title>The Global Catalogue of Microorganisms (GCM) 10K type strain sequencing project: providing services to taxonomists for standard genome sequencing and annotation.</title>
        <authorList>
            <consortium name="The Broad Institute Genomics Platform"/>
            <consortium name="The Broad Institute Genome Sequencing Center for Infectious Disease"/>
            <person name="Wu L."/>
            <person name="Ma J."/>
        </authorList>
    </citation>
    <scope>NUCLEOTIDE SEQUENCE [LARGE SCALE GENOMIC DNA]</scope>
    <source>
        <strain evidence="2">CECT 7956</strain>
    </source>
</reference>
<gene>
    <name evidence="1" type="ORF">ACFOOI_12230</name>
</gene>